<evidence type="ECO:0000256" key="4">
    <source>
        <dbReference type="ARBA" id="ARBA00023180"/>
    </source>
</evidence>
<dbReference type="AlphaFoldDB" id="A0A9N9TLK5"/>
<organism evidence="6 7">
    <name type="scientific">Phyllotreta striolata</name>
    <name type="common">Striped flea beetle</name>
    <name type="synonym">Crioceris striolata</name>
    <dbReference type="NCBI Taxonomy" id="444603"/>
    <lineage>
        <taxon>Eukaryota</taxon>
        <taxon>Metazoa</taxon>
        <taxon>Ecdysozoa</taxon>
        <taxon>Arthropoda</taxon>
        <taxon>Hexapoda</taxon>
        <taxon>Insecta</taxon>
        <taxon>Pterygota</taxon>
        <taxon>Neoptera</taxon>
        <taxon>Endopterygota</taxon>
        <taxon>Coleoptera</taxon>
        <taxon>Polyphaga</taxon>
        <taxon>Cucujiformia</taxon>
        <taxon>Chrysomeloidea</taxon>
        <taxon>Chrysomelidae</taxon>
        <taxon>Galerucinae</taxon>
        <taxon>Alticini</taxon>
        <taxon>Phyllotreta</taxon>
    </lineage>
</organism>
<name>A0A9N9TLK5_PHYSR</name>
<dbReference type="OrthoDB" id="19653at2759"/>
<dbReference type="Pfam" id="PF00135">
    <property type="entry name" value="COesterase"/>
    <property type="match status" value="1"/>
</dbReference>
<evidence type="ECO:0000313" key="7">
    <source>
        <dbReference type="Proteomes" id="UP001153712"/>
    </source>
</evidence>
<keyword evidence="4" id="KW-0325">Glycoprotein</keyword>
<dbReference type="Proteomes" id="UP001153712">
    <property type="component" value="Chromosome 11"/>
</dbReference>
<proteinExistence type="inferred from homology"/>
<dbReference type="Gene3D" id="3.40.50.1820">
    <property type="entry name" value="alpha/beta hydrolase"/>
    <property type="match status" value="1"/>
</dbReference>
<dbReference type="PANTHER" id="PTHR43142:SF1">
    <property type="entry name" value="CARBOXYLIC ESTER HYDROLASE"/>
    <property type="match status" value="1"/>
</dbReference>
<dbReference type="SUPFAM" id="SSF53474">
    <property type="entry name" value="alpha/beta-Hydrolases"/>
    <property type="match status" value="1"/>
</dbReference>
<dbReference type="GO" id="GO:0052689">
    <property type="term" value="F:carboxylic ester hydrolase activity"/>
    <property type="evidence" value="ECO:0007669"/>
    <property type="project" value="UniProtKB-KW"/>
</dbReference>
<keyword evidence="7" id="KW-1185">Reference proteome</keyword>
<dbReference type="InterPro" id="IPR029058">
    <property type="entry name" value="AB_hydrolase_fold"/>
</dbReference>
<evidence type="ECO:0000256" key="3">
    <source>
        <dbReference type="ARBA" id="ARBA00022801"/>
    </source>
</evidence>
<feature type="domain" description="Carboxylesterase type B" evidence="5">
    <location>
        <begin position="3"/>
        <end position="519"/>
    </location>
</feature>
<keyword evidence="3" id="KW-0378">Hydrolase</keyword>
<evidence type="ECO:0000256" key="1">
    <source>
        <dbReference type="ARBA" id="ARBA00005964"/>
    </source>
</evidence>
<dbReference type="EMBL" id="OU900104">
    <property type="protein sequence ID" value="CAG9856191.1"/>
    <property type="molecule type" value="Genomic_DNA"/>
</dbReference>
<dbReference type="PANTHER" id="PTHR43142">
    <property type="entry name" value="CARBOXYLIC ESTER HYDROLASE"/>
    <property type="match status" value="1"/>
</dbReference>
<reference evidence="6" key="1">
    <citation type="submission" date="2022-01" db="EMBL/GenBank/DDBJ databases">
        <authorList>
            <person name="King R."/>
        </authorList>
    </citation>
    <scope>NUCLEOTIDE SEQUENCE</scope>
</reference>
<comment type="similarity">
    <text evidence="1">Belongs to the type-B carboxylesterase/lipase family.</text>
</comment>
<accession>A0A9N9TLK5</accession>
<keyword evidence="2" id="KW-0719">Serine esterase</keyword>
<evidence type="ECO:0000313" key="6">
    <source>
        <dbReference type="EMBL" id="CAG9856191.1"/>
    </source>
</evidence>
<sequence length="533" mass="60199">MREPLVKISEGKLLGTIKRDKNDGEFFAFQGIPYAKPPLGELRFKAPQPPDPWDGVRDAREEGSECFARQFEDFSGSEDCLFINVYTKQISSEKLKPVMVWIHGGGFTAGSSNTKLYGPEYLLTEDVVLVSFNYRLGALGFLSLPDPELGVPGNAGLKDMVMALKWVRKNIREFSGDPDNVTVFGESAGGSAALYLTLSPMAEGLFHRVIAQSGGVTNCWAYSNKTSAYMLAEKAGIYSNDDALILRHLQELSLEDLQEALSKIPDLHAIGILRPFGPVVEKPSNEPAFLSKQPLEVIRSGEYSKVPIIMGCLSREGMYISALIKGSAKTKLLMHTTLLPNNLGMRIGSDVHKRAAKRVMEFYFGDKKDPLDDIDWVNKLYTDNYFLYEVYRNAKCLLETNPCPIYFYRFLYDTELNFLKNLYGLTEPGACHADDTPYLFKCELVPDVVEGSEEDRAVRRMVKLWTNFAKYGRPTVDRTDALLPVEWEPITRDKFKTFDIGPEMKQHDHHPEQKYMEFWDDMFRTGAVATSKL</sequence>
<gene>
    <name evidence="6" type="ORF">PHYEVI_LOCUS2617</name>
</gene>
<evidence type="ECO:0000259" key="5">
    <source>
        <dbReference type="Pfam" id="PF00135"/>
    </source>
</evidence>
<dbReference type="InterPro" id="IPR002018">
    <property type="entry name" value="CarbesteraseB"/>
</dbReference>
<evidence type="ECO:0000256" key="2">
    <source>
        <dbReference type="ARBA" id="ARBA00022487"/>
    </source>
</evidence>
<protein>
    <recommendedName>
        <fullName evidence="5">Carboxylesterase type B domain-containing protein</fullName>
    </recommendedName>
</protein>